<dbReference type="AlphaFoldDB" id="A0AA38C812"/>
<evidence type="ECO:0000256" key="2">
    <source>
        <dbReference type="ARBA" id="ARBA00023157"/>
    </source>
</evidence>
<evidence type="ECO:0000313" key="4">
    <source>
        <dbReference type="EMBL" id="KAH9296766.1"/>
    </source>
</evidence>
<dbReference type="InterPro" id="IPR000726">
    <property type="entry name" value="Glyco_hydro_19_cat"/>
</dbReference>
<dbReference type="CDD" id="cd00325">
    <property type="entry name" value="chitinase_GH19"/>
    <property type="match status" value="1"/>
</dbReference>
<dbReference type="PANTHER" id="PTHR22595:SF79">
    <property type="entry name" value="CHITINASE 12"/>
    <property type="match status" value="1"/>
</dbReference>
<keyword evidence="2" id="KW-1015">Disulfide bond</keyword>
<comment type="caution">
    <text evidence="4">The sequence shown here is derived from an EMBL/GenBank/DDBJ whole genome shotgun (WGS) entry which is preliminary data.</text>
</comment>
<dbReference type="Pfam" id="PF00182">
    <property type="entry name" value="Glyco_hydro_19"/>
    <property type="match status" value="1"/>
</dbReference>
<reference evidence="4 5" key="1">
    <citation type="journal article" date="2021" name="Nat. Plants">
        <title>The Taxus genome provides insights into paclitaxel biosynthesis.</title>
        <authorList>
            <person name="Xiong X."/>
            <person name="Gou J."/>
            <person name="Liao Q."/>
            <person name="Li Y."/>
            <person name="Zhou Q."/>
            <person name="Bi G."/>
            <person name="Li C."/>
            <person name="Du R."/>
            <person name="Wang X."/>
            <person name="Sun T."/>
            <person name="Guo L."/>
            <person name="Liang H."/>
            <person name="Lu P."/>
            <person name="Wu Y."/>
            <person name="Zhang Z."/>
            <person name="Ro D.K."/>
            <person name="Shang Y."/>
            <person name="Huang S."/>
            <person name="Yan J."/>
        </authorList>
    </citation>
    <scope>NUCLEOTIDE SEQUENCE [LARGE SCALE GENOMIC DNA]</scope>
    <source>
        <strain evidence="4">Ta-2019</strain>
    </source>
</reference>
<dbReference type="PROSITE" id="PS00774">
    <property type="entry name" value="CHITINASE_19_2"/>
    <property type="match status" value="1"/>
</dbReference>
<dbReference type="SUPFAM" id="SSF53955">
    <property type="entry name" value="Lysozyme-like"/>
    <property type="match status" value="1"/>
</dbReference>
<keyword evidence="1" id="KW-0611">Plant defense</keyword>
<dbReference type="GO" id="GO:0004568">
    <property type="term" value="F:chitinase activity"/>
    <property type="evidence" value="ECO:0007669"/>
    <property type="project" value="InterPro"/>
</dbReference>
<dbReference type="GO" id="GO:0006952">
    <property type="term" value="P:defense response"/>
    <property type="evidence" value="ECO:0007669"/>
    <property type="project" value="UniProtKB-KW"/>
</dbReference>
<accession>A0AA38C812</accession>
<dbReference type="PANTHER" id="PTHR22595">
    <property type="entry name" value="CHITINASE-RELATED"/>
    <property type="match status" value="1"/>
</dbReference>
<name>A0AA38C812_TAXCH</name>
<dbReference type="GO" id="GO:0016998">
    <property type="term" value="P:cell wall macromolecule catabolic process"/>
    <property type="evidence" value="ECO:0007669"/>
    <property type="project" value="InterPro"/>
</dbReference>
<feature type="domain" description="Glycoside hydrolase family 19 catalytic" evidence="3">
    <location>
        <begin position="28"/>
        <end position="38"/>
    </location>
</feature>
<dbReference type="Proteomes" id="UP000824469">
    <property type="component" value="Unassembled WGS sequence"/>
</dbReference>
<gene>
    <name evidence="4" type="ORF">KI387_028448</name>
</gene>
<evidence type="ECO:0000256" key="1">
    <source>
        <dbReference type="ARBA" id="ARBA00022821"/>
    </source>
</evidence>
<evidence type="ECO:0000313" key="5">
    <source>
        <dbReference type="Proteomes" id="UP000824469"/>
    </source>
</evidence>
<dbReference type="GO" id="GO:0006032">
    <property type="term" value="P:chitin catabolic process"/>
    <property type="evidence" value="ECO:0007669"/>
    <property type="project" value="InterPro"/>
</dbReference>
<keyword evidence="5" id="KW-1185">Reference proteome</keyword>
<evidence type="ECO:0000259" key="3">
    <source>
        <dbReference type="PROSITE" id="PS00774"/>
    </source>
</evidence>
<proteinExistence type="predicted"/>
<dbReference type="Gene3D" id="1.10.530.10">
    <property type="match status" value="1"/>
</dbReference>
<dbReference type="EMBL" id="JAHRHJ020000010">
    <property type="protein sequence ID" value="KAH9296766.1"/>
    <property type="molecule type" value="Genomic_DNA"/>
</dbReference>
<organism evidence="4 5">
    <name type="scientific">Taxus chinensis</name>
    <name type="common">Chinese yew</name>
    <name type="synonym">Taxus wallichiana var. chinensis</name>
    <dbReference type="NCBI Taxonomy" id="29808"/>
    <lineage>
        <taxon>Eukaryota</taxon>
        <taxon>Viridiplantae</taxon>
        <taxon>Streptophyta</taxon>
        <taxon>Embryophyta</taxon>
        <taxon>Tracheophyta</taxon>
        <taxon>Spermatophyta</taxon>
        <taxon>Pinopsida</taxon>
        <taxon>Pinidae</taxon>
        <taxon>Conifers II</taxon>
        <taxon>Cupressales</taxon>
        <taxon>Taxaceae</taxon>
        <taxon>Taxus</taxon>
    </lineage>
</organism>
<sequence>NYNYDAAGRYVGLPLLDNPDLVAQREDVAFKTSLWFWMVNSNSHKAMTSPSVGGFAGTIRVINGEECNGKRPAAVQSRVDFYNKFCGWLGVATGPNLSC</sequence>
<dbReference type="OMA" id="GRECSNW"/>
<feature type="non-terminal residue" evidence="4">
    <location>
        <position position="1"/>
    </location>
</feature>
<dbReference type="InterPro" id="IPR023346">
    <property type="entry name" value="Lysozyme-like_dom_sf"/>
</dbReference>
<protein>
    <recommendedName>
        <fullName evidence="3">Glycoside hydrolase family 19 catalytic domain-containing protein</fullName>
    </recommendedName>
</protein>